<keyword evidence="3" id="KW-1185">Reference proteome</keyword>
<accession>A0ABY6I7Z4</accession>
<protein>
    <recommendedName>
        <fullName evidence="4">DUF4240 domain-containing protein</fullName>
    </recommendedName>
</protein>
<dbReference type="RefSeq" id="WP_264244689.1">
    <property type="nucleotide sequence ID" value="NZ_CP107567.1"/>
</dbReference>
<feature type="compositionally biased region" description="Basic and acidic residues" evidence="1">
    <location>
        <begin position="160"/>
        <end position="170"/>
    </location>
</feature>
<organism evidence="2 3">
    <name type="scientific">Streptomyces peucetius</name>
    <dbReference type="NCBI Taxonomy" id="1950"/>
    <lineage>
        <taxon>Bacteria</taxon>
        <taxon>Bacillati</taxon>
        <taxon>Actinomycetota</taxon>
        <taxon>Actinomycetes</taxon>
        <taxon>Kitasatosporales</taxon>
        <taxon>Streptomycetaceae</taxon>
        <taxon>Streptomyces</taxon>
    </lineage>
</organism>
<dbReference type="Proteomes" id="UP001163878">
    <property type="component" value="Chromosome"/>
</dbReference>
<evidence type="ECO:0000313" key="3">
    <source>
        <dbReference type="Proteomes" id="UP001163878"/>
    </source>
</evidence>
<evidence type="ECO:0000313" key="2">
    <source>
        <dbReference type="EMBL" id="UYQ62859.1"/>
    </source>
</evidence>
<gene>
    <name evidence="2" type="ORF">OGH68_16140</name>
</gene>
<reference evidence="2" key="1">
    <citation type="submission" date="2022-10" db="EMBL/GenBank/DDBJ databases">
        <title>Cytochrome P450 Catalyzes Benzene Ring Formation in the Biosynthesis of Trialkyl-Substituted Aromatic Polyketides.</title>
        <authorList>
            <person name="Zhao E."/>
            <person name="Ge H."/>
        </authorList>
    </citation>
    <scope>NUCLEOTIDE SEQUENCE</scope>
    <source>
        <strain evidence="2">NA0869</strain>
    </source>
</reference>
<feature type="region of interest" description="Disordered" evidence="1">
    <location>
        <begin position="156"/>
        <end position="185"/>
    </location>
</feature>
<evidence type="ECO:0000256" key="1">
    <source>
        <dbReference type="SAM" id="MobiDB-lite"/>
    </source>
</evidence>
<dbReference type="EMBL" id="CP107567">
    <property type="protein sequence ID" value="UYQ62859.1"/>
    <property type="molecule type" value="Genomic_DNA"/>
</dbReference>
<sequence>MGDRMDEGLDRQRHPELLVWLEEREAAFERWAAALGPDRPWDFSAASLDALEDVVRERFAGVEEVMAAKTSDFVQGATWYVGEAVRRSYAACGTHDPLVWMYDPTPPTGHAPSTFFAAATPFVIDTPFVGAPGSGDGEWLYPLGALNELYSTVDEWDEPVEPRLRGALHDPDEDEDDEDEGDREE</sequence>
<feature type="compositionally biased region" description="Acidic residues" evidence="1">
    <location>
        <begin position="171"/>
        <end position="185"/>
    </location>
</feature>
<name>A0ABY6I7Z4_STRPE</name>
<proteinExistence type="predicted"/>
<evidence type="ECO:0008006" key="4">
    <source>
        <dbReference type="Google" id="ProtNLM"/>
    </source>
</evidence>